<evidence type="ECO:0000256" key="1">
    <source>
        <dbReference type="SAM" id="MobiDB-lite"/>
    </source>
</evidence>
<sequence length="302" mass="33326">MATPGRKRHTCRTCGFPMAGHKRPNRGPPVCPTPERSPTLLSRIEGPHRVTPTLLSRIEGPALPSPLRRRDAVSHIPSIGRYRNPSWVEPDVIQVDDDDEEPRNTPFSWVTDETYDDGTEKADEGSGQEDGNDVEEVEAAEEQDEDGVGDDDDDNRSQASTSSTATASTSASARIMRALSEVLGDSLPLASVFSTPRNKLNAVTDTARQGDLHTGLMRNPNRGQYRVRDGQLQRENSYWVVMGRDRGAVEQLLEFDEQDYETQRMVGAYPSPSLTRLTFFDLLVGGAMGGLVVWLALAYLAR</sequence>
<dbReference type="Proteomes" id="UP000250043">
    <property type="component" value="Unassembled WGS sequence"/>
</dbReference>
<keyword evidence="2" id="KW-1133">Transmembrane helix</keyword>
<feature type="compositionally biased region" description="Acidic residues" evidence="1">
    <location>
        <begin position="126"/>
        <end position="154"/>
    </location>
</feature>
<feature type="region of interest" description="Disordered" evidence="1">
    <location>
        <begin position="90"/>
        <end position="171"/>
    </location>
</feature>
<keyword evidence="4" id="KW-1185">Reference proteome</keyword>
<evidence type="ECO:0000313" key="4">
    <source>
        <dbReference type="Proteomes" id="UP000250043"/>
    </source>
</evidence>
<dbReference type="AlphaFoldDB" id="A0A8E2J480"/>
<reference evidence="3 4" key="1">
    <citation type="submission" date="2016-07" db="EMBL/GenBank/DDBJ databases">
        <title>Draft genome of the white-rot fungus Obba rivulosa 3A-2.</title>
        <authorList>
            <consortium name="DOE Joint Genome Institute"/>
            <person name="Miettinen O."/>
            <person name="Riley R."/>
            <person name="Acob R."/>
            <person name="Barry K."/>
            <person name="Cullen D."/>
            <person name="De Vries R."/>
            <person name="Hainaut M."/>
            <person name="Hatakka A."/>
            <person name="Henrissat B."/>
            <person name="Hilden K."/>
            <person name="Kuo R."/>
            <person name="Labutti K."/>
            <person name="Lipzen A."/>
            <person name="Makela M.R."/>
            <person name="Sandor L."/>
            <person name="Spatafora J.W."/>
            <person name="Grigoriev I.V."/>
            <person name="Hibbett D.S."/>
        </authorList>
    </citation>
    <scope>NUCLEOTIDE SEQUENCE [LARGE SCALE GENOMIC DNA]</scope>
    <source>
        <strain evidence="3 4">3A-2</strain>
    </source>
</reference>
<dbReference type="OrthoDB" id="3252109at2759"/>
<feature type="region of interest" description="Disordered" evidence="1">
    <location>
        <begin position="16"/>
        <end position="48"/>
    </location>
</feature>
<feature type="compositionally biased region" description="Low complexity" evidence="1">
    <location>
        <begin position="159"/>
        <end position="171"/>
    </location>
</feature>
<feature type="transmembrane region" description="Helical" evidence="2">
    <location>
        <begin position="279"/>
        <end position="301"/>
    </location>
</feature>
<name>A0A8E2J480_9APHY</name>
<proteinExistence type="predicted"/>
<keyword evidence="2" id="KW-0812">Transmembrane</keyword>
<keyword evidence="2" id="KW-0472">Membrane</keyword>
<evidence type="ECO:0000256" key="2">
    <source>
        <dbReference type="SAM" id="Phobius"/>
    </source>
</evidence>
<protein>
    <submittedName>
        <fullName evidence="3">Uncharacterized protein</fullName>
    </submittedName>
</protein>
<gene>
    <name evidence="3" type="ORF">OBBRIDRAFT_789430</name>
</gene>
<evidence type="ECO:0000313" key="3">
    <source>
        <dbReference type="EMBL" id="OCH94295.1"/>
    </source>
</evidence>
<dbReference type="EMBL" id="KV722345">
    <property type="protein sequence ID" value="OCH94295.1"/>
    <property type="molecule type" value="Genomic_DNA"/>
</dbReference>
<organism evidence="3 4">
    <name type="scientific">Obba rivulosa</name>
    <dbReference type="NCBI Taxonomy" id="1052685"/>
    <lineage>
        <taxon>Eukaryota</taxon>
        <taxon>Fungi</taxon>
        <taxon>Dikarya</taxon>
        <taxon>Basidiomycota</taxon>
        <taxon>Agaricomycotina</taxon>
        <taxon>Agaricomycetes</taxon>
        <taxon>Polyporales</taxon>
        <taxon>Gelatoporiaceae</taxon>
        <taxon>Obba</taxon>
    </lineage>
</organism>
<accession>A0A8E2J480</accession>